<dbReference type="SUPFAM" id="SSF46689">
    <property type="entry name" value="Homeodomain-like"/>
    <property type="match status" value="1"/>
</dbReference>
<feature type="domain" description="Integrase catalytic" evidence="7">
    <location>
        <begin position="282"/>
        <end position="445"/>
    </location>
</feature>
<feature type="region of interest" description="Disordered" evidence="6">
    <location>
        <begin position="88"/>
        <end position="117"/>
    </location>
</feature>
<keyword evidence="3" id="KW-0815">Transposition</keyword>
<dbReference type="GO" id="GO:0015074">
    <property type="term" value="P:DNA integration"/>
    <property type="evidence" value="ECO:0007669"/>
    <property type="project" value="InterPro"/>
</dbReference>
<sequence>MPRRESSRGEPYAEAVKADCLRRFGQTPNLTAVAAETGVSARTLSDWVRAAGMYHLVRVSRAHPGRDEYHRLRLEGFSRAEAAQRVGASARSARKWDRQSAPNGYNKKMHSTFSDPAAPATHRRYLNAGDRLVISDLLRRGCSYAQIAAELGRSRSTISREVARNSHRGIYHPYTAHQQTVDRRARPKPRKLVPGSRIFAYVWEKLQLEWSPEQISGKLVEQFPEDQEMRVCHETIYQALYLQARGGLKREVQAALRTGRAMRKPAGDQRKPRILGEEMVMISERPAEVEDRAVPGHWEGDLIIGAGSQSAIATLVERHTRFVMLCHLPGDHTAETVATALTERMKTLPGHLRGSLTWDQGAEMAKHHKISMAADLPIYFCDPASPWQRGSNENTNGLLRQYFPKGTDLSAHGPEDLELVANKLNGRPRKTLGWDSPADRMKELLTTS</sequence>
<dbReference type="GO" id="GO:0004803">
    <property type="term" value="F:transposase activity"/>
    <property type="evidence" value="ECO:0007669"/>
    <property type="project" value="InterPro"/>
</dbReference>
<dbReference type="InterPro" id="IPR053392">
    <property type="entry name" value="Transposase_IS30-like"/>
</dbReference>
<evidence type="ECO:0000256" key="5">
    <source>
        <dbReference type="ARBA" id="ARBA00023172"/>
    </source>
</evidence>
<evidence type="ECO:0000256" key="3">
    <source>
        <dbReference type="ARBA" id="ARBA00022578"/>
    </source>
</evidence>
<comment type="similarity">
    <text evidence="2">Belongs to the transposase IS30 family.</text>
</comment>
<evidence type="ECO:0000256" key="4">
    <source>
        <dbReference type="ARBA" id="ARBA00023125"/>
    </source>
</evidence>
<proteinExistence type="inferred from homology"/>
<dbReference type="InterPro" id="IPR001598">
    <property type="entry name" value="Transposase_IS30_CS"/>
</dbReference>
<evidence type="ECO:0000256" key="1">
    <source>
        <dbReference type="ARBA" id="ARBA00002190"/>
    </source>
</evidence>
<organism evidence="8 9">
    <name type="scientific">Nesterenkonia cremea</name>
    <dbReference type="NCBI Taxonomy" id="1882340"/>
    <lineage>
        <taxon>Bacteria</taxon>
        <taxon>Bacillati</taxon>
        <taxon>Actinomycetota</taxon>
        <taxon>Actinomycetes</taxon>
        <taxon>Micrococcales</taxon>
        <taxon>Micrococcaceae</taxon>
        <taxon>Nesterenkonia</taxon>
    </lineage>
</organism>
<dbReference type="Proteomes" id="UP000633136">
    <property type="component" value="Unassembled WGS sequence"/>
</dbReference>
<dbReference type="Pfam" id="PF00665">
    <property type="entry name" value="rve"/>
    <property type="match status" value="1"/>
</dbReference>
<keyword evidence="9" id="KW-1185">Reference proteome</keyword>
<name>A0A917AX63_9MICC</name>
<dbReference type="NCBIfam" id="NF033563">
    <property type="entry name" value="transpos_IS30"/>
    <property type="match status" value="1"/>
</dbReference>
<accession>A0A917AX63</accession>
<dbReference type="Gene3D" id="3.30.420.10">
    <property type="entry name" value="Ribonuclease H-like superfamily/Ribonuclease H"/>
    <property type="match status" value="1"/>
</dbReference>
<evidence type="ECO:0000256" key="6">
    <source>
        <dbReference type="SAM" id="MobiDB-lite"/>
    </source>
</evidence>
<evidence type="ECO:0000313" key="9">
    <source>
        <dbReference type="Proteomes" id="UP000633136"/>
    </source>
</evidence>
<dbReference type="InterPro" id="IPR036397">
    <property type="entry name" value="RNaseH_sf"/>
</dbReference>
<dbReference type="AlphaFoldDB" id="A0A917AX63"/>
<evidence type="ECO:0000256" key="2">
    <source>
        <dbReference type="ARBA" id="ARBA00006363"/>
    </source>
</evidence>
<dbReference type="InterPro" id="IPR001584">
    <property type="entry name" value="Integrase_cat-core"/>
</dbReference>
<evidence type="ECO:0000259" key="7">
    <source>
        <dbReference type="PROSITE" id="PS50994"/>
    </source>
</evidence>
<dbReference type="InterPro" id="IPR012337">
    <property type="entry name" value="RNaseH-like_sf"/>
</dbReference>
<evidence type="ECO:0000313" key="8">
    <source>
        <dbReference type="EMBL" id="GGE79366.1"/>
    </source>
</evidence>
<keyword evidence="4" id="KW-0238">DNA-binding</keyword>
<reference evidence="8" key="1">
    <citation type="journal article" date="2014" name="Int. J. Syst. Evol. Microbiol.">
        <title>Complete genome sequence of Corynebacterium casei LMG S-19264T (=DSM 44701T), isolated from a smear-ripened cheese.</title>
        <authorList>
            <consortium name="US DOE Joint Genome Institute (JGI-PGF)"/>
            <person name="Walter F."/>
            <person name="Albersmeier A."/>
            <person name="Kalinowski J."/>
            <person name="Ruckert C."/>
        </authorList>
    </citation>
    <scope>NUCLEOTIDE SEQUENCE</scope>
    <source>
        <strain evidence="8">CGMCC 1.15388</strain>
    </source>
</reference>
<protein>
    <recommendedName>
        <fullName evidence="7">Integrase catalytic domain-containing protein</fullName>
    </recommendedName>
</protein>
<dbReference type="PROSITE" id="PS50994">
    <property type="entry name" value="INTEGRASE"/>
    <property type="match status" value="1"/>
</dbReference>
<dbReference type="InterPro" id="IPR051917">
    <property type="entry name" value="Transposase-Integrase"/>
</dbReference>
<dbReference type="SUPFAM" id="SSF53098">
    <property type="entry name" value="Ribonuclease H-like"/>
    <property type="match status" value="1"/>
</dbReference>
<dbReference type="InterPro" id="IPR025246">
    <property type="entry name" value="IS30-like_HTH"/>
</dbReference>
<gene>
    <name evidence="8" type="ORF">GCM10011401_28260</name>
</gene>
<dbReference type="InterPro" id="IPR009057">
    <property type="entry name" value="Homeodomain-like_sf"/>
</dbReference>
<reference evidence="8" key="2">
    <citation type="submission" date="2020-09" db="EMBL/GenBank/DDBJ databases">
        <authorList>
            <person name="Sun Q."/>
            <person name="Zhou Y."/>
        </authorList>
    </citation>
    <scope>NUCLEOTIDE SEQUENCE</scope>
    <source>
        <strain evidence="8">CGMCC 1.15388</strain>
    </source>
</reference>
<comment type="function">
    <text evidence="1">Required for the transposition of the insertion element.</text>
</comment>
<dbReference type="EMBL" id="BMIS01000034">
    <property type="protein sequence ID" value="GGE79366.1"/>
    <property type="molecule type" value="Genomic_DNA"/>
</dbReference>
<keyword evidence="5" id="KW-0233">DNA recombination</keyword>
<dbReference type="GO" id="GO:0006313">
    <property type="term" value="P:DNA transposition"/>
    <property type="evidence" value="ECO:0007669"/>
    <property type="project" value="InterPro"/>
</dbReference>
<dbReference type="PANTHER" id="PTHR10948">
    <property type="entry name" value="TRANSPOSASE"/>
    <property type="match status" value="1"/>
</dbReference>
<dbReference type="PANTHER" id="PTHR10948:SF23">
    <property type="entry name" value="TRANSPOSASE INSI FOR INSERTION SEQUENCE ELEMENT IS30A-RELATED"/>
    <property type="match status" value="1"/>
</dbReference>
<comment type="caution">
    <text evidence="8">The sequence shown here is derived from an EMBL/GenBank/DDBJ whole genome shotgun (WGS) entry which is preliminary data.</text>
</comment>
<dbReference type="GO" id="GO:0003677">
    <property type="term" value="F:DNA binding"/>
    <property type="evidence" value="ECO:0007669"/>
    <property type="project" value="UniProtKB-KW"/>
</dbReference>
<dbReference type="Pfam" id="PF13936">
    <property type="entry name" value="HTH_38"/>
    <property type="match status" value="1"/>
</dbReference>
<dbReference type="GO" id="GO:0005829">
    <property type="term" value="C:cytosol"/>
    <property type="evidence" value="ECO:0007669"/>
    <property type="project" value="TreeGrafter"/>
</dbReference>
<dbReference type="PROSITE" id="PS01043">
    <property type="entry name" value="TRANSPOSASE_IS30"/>
    <property type="match status" value="1"/>
</dbReference>